<dbReference type="InterPro" id="IPR050640">
    <property type="entry name" value="Bact_2-comp_sensor_kinase"/>
</dbReference>
<dbReference type="SUPFAM" id="SSF55874">
    <property type="entry name" value="ATPase domain of HSP90 chaperone/DNA topoisomerase II/histidine kinase"/>
    <property type="match status" value="1"/>
</dbReference>
<dbReference type="Gene3D" id="2.60.40.10">
    <property type="entry name" value="Immunoglobulins"/>
    <property type="match status" value="1"/>
</dbReference>
<keyword evidence="4" id="KW-0418">Kinase</keyword>
<keyword evidence="1" id="KW-0472">Membrane</keyword>
<dbReference type="InterPro" id="IPR036890">
    <property type="entry name" value="HATPase_C_sf"/>
</dbReference>
<keyword evidence="1" id="KW-0812">Transmembrane</keyword>
<dbReference type="InterPro" id="IPR010559">
    <property type="entry name" value="Sig_transdc_His_kin_internal"/>
</dbReference>
<dbReference type="Pfam" id="PF07494">
    <property type="entry name" value="Reg_prop"/>
    <property type="match status" value="2"/>
</dbReference>
<dbReference type="InterPro" id="IPR011123">
    <property type="entry name" value="Y_Y_Y"/>
</dbReference>
<sequence length="976" mass="111454">MSTREGLPSNNVWCTAKDKQGFLWVGTSRGVYRYDGYRFDTSDSLKQGYCSGIALDSKGMIYVSLDTRGFCSIDPNTLAVRTILANDYTDTDAANDLHEQVYIDSNDQAWLCDYTQVKRYDLTTGKLHRYALAKKEVHQYASFLEDAHHNIWIISEVGFYQYDREKDRLVCLLGEEAINPVNRTKIFFNQAFEGADGSIWLGSFDRGLVRYIPTSNTFTYFKQGFENQNVICGVESRDENGKRVLFVGTGNGVIVLYPETNQLIRLTEFYNKGIPIKRILDDTENGILWLSTLNGLYKYRYRNPGIRTINIPASVIQLPVSINNVVQQSADTYFLGLSHTGVLRWSMVNSQFTLLPYPVSTSTNGLRLIGDKLYAFANKGLFLADVVNPRFVPLIRIMKAFKSTEFVDGLLDRKGRFWVVNVTEGIKVFDLNTGQEQKLWSQTVGDKFFRNNAVKVLQEGSDGKIWVATCSKGLFYYDAAKADFVDVERMPINKGKNLGGLCINGMKLADDQSILIASWGGITKVDPSGRILRAFDYHHTGMNDTYCSNICEDKKGNFWFSTNEGIHIANPRQNSINRLTTIEGLYNNSPSAFLCNQQKELVLGYTNALNIIDINRINFNKIPPRVAVSSVEFQGRRLNQDIAHGITIQPDENSITLHFSPLNFEPTSRNVYRYQLAGFDDKWIDLGSQNTVSFTNLAPKTYQLNVLAGNSFGLWSQKPLTVKLTIEPHFWETWLFKGLIALFVAATVFGIIRWRVSTHNERNRLDLQIAELRLKALQSQMNPHFLFNSLNSIQNYLLNNRGVEGAKYLSKFSKLVRRIMENSNYPYLRFEQIIETLKMYVEIESFRFNHEFSYEFDIEDDDVLLSAQLPPMLLQPYVENSIWHGLMPKEGEKRIKISARVQNDHIICTIEDNGVGRKLTPRREGHISRGQEMTKGIFESLRYKSSKARLEIIDLFDDQNQPAGTRVELILPIEKV</sequence>
<evidence type="ECO:0000259" key="3">
    <source>
        <dbReference type="Pfam" id="PF07495"/>
    </source>
</evidence>
<feature type="domain" description="Signal transduction histidine kinase internal region" evidence="2">
    <location>
        <begin position="773"/>
        <end position="851"/>
    </location>
</feature>
<dbReference type="Proteomes" id="UP000598820">
    <property type="component" value="Unassembled WGS sequence"/>
</dbReference>
<dbReference type="PANTHER" id="PTHR34220">
    <property type="entry name" value="SENSOR HISTIDINE KINASE YPDA"/>
    <property type="match status" value="1"/>
</dbReference>
<dbReference type="Gene3D" id="2.130.10.10">
    <property type="entry name" value="YVTN repeat-like/Quinoprotein amine dehydrogenase"/>
    <property type="match status" value="2"/>
</dbReference>
<dbReference type="SUPFAM" id="SSF63829">
    <property type="entry name" value="Calcium-dependent phosphotriesterase"/>
    <property type="match status" value="1"/>
</dbReference>
<reference evidence="4" key="1">
    <citation type="submission" date="2020-09" db="EMBL/GenBank/DDBJ databases">
        <authorList>
            <person name="Kim M.K."/>
        </authorList>
    </citation>
    <scope>NUCLEOTIDE SEQUENCE</scope>
    <source>
        <strain evidence="4">BT702</strain>
    </source>
</reference>
<keyword evidence="5" id="KW-1185">Reference proteome</keyword>
<dbReference type="InterPro" id="IPR011110">
    <property type="entry name" value="Reg_prop"/>
</dbReference>
<dbReference type="SUPFAM" id="SSF101898">
    <property type="entry name" value="NHL repeat"/>
    <property type="match status" value="1"/>
</dbReference>
<feature type="domain" description="Two component regulator three Y" evidence="3">
    <location>
        <begin position="663"/>
        <end position="726"/>
    </location>
</feature>
<dbReference type="Gene3D" id="3.30.565.10">
    <property type="entry name" value="Histidine kinase-like ATPase, C-terminal domain"/>
    <property type="match status" value="1"/>
</dbReference>
<protein>
    <submittedName>
        <fullName evidence="4">Histidine kinase</fullName>
    </submittedName>
</protein>
<evidence type="ECO:0000313" key="4">
    <source>
        <dbReference type="EMBL" id="MBD2702953.1"/>
    </source>
</evidence>
<name>A0A926XY13_9BACT</name>
<dbReference type="Pfam" id="PF07495">
    <property type="entry name" value="Y_Y_Y"/>
    <property type="match status" value="1"/>
</dbReference>
<dbReference type="PANTHER" id="PTHR34220:SF7">
    <property type="entry name" value="SENSOR HISTIDINE KINASE YPDA"/>
    <property type="match status" value="1"/>
</dbReference>
<dbReference type="RefSeq" id="WP_190888800.1">
    <property type="nucleotide sequence ID" value="NZ_JACWZY010000018.1"/>
</dbReference>
<dbReference type="Pfam" id="PF06580">
    <property type="entry name" value="His_kinase"/>
    <property type="match status" value="1"/>
</dbReference>
<dbReference type="InterPro" id="IPR015943">
    <property type="entry name" value="WD40/YVTN_repeat-like_dom_sf"/>
</dbReference>
<feature type="transmembrane region" description="Helical" evidence="1">
    <location>
        <begin position="734"/>
        <end position="754"/>
    </location>
</feature>
<dbReference type="GO" id="GO:0000155">
    <property type="term" value="F:phosphorelay sensor kinase activity"/>
    <property type="evidence" value="ECO:0007669"/>
    <property type="project" value="InterPro"/>
</dbReference>
<keyword evidence="1" id="KW-1133">Transmembrane helix</keyword>
<comment type="caution">
    <text evidence="4">The sequence shown here is derived from an EMBL/GenBank/DDBJ whole genome shotgun (WGS) entry which is preliminary data.</text>
</comment>
<dbReference type="InterPro" id="IPR013783">
    <property type="entry name" value="Ig-like_fold"/>
</dbReference>
<keyword evidence="4" id="KW-0808">Transferase</keyword>
<evidence type="ECO:0000313" key="5">
    <source>
        <dbReference type="Proteomes" id="UP000598820"/>
    </source>
</evidence>
<dbReference type="EMBL" id="JACWZY010000018">
    <property type="protein sequence ID" value="MBD2702953.1"/>
    <property type="molecule type" value="Genomic_DNA"/>
</dbReference>
<accession>A0A926XY13</accession>
<gene>
    <name evidence="4" type="ORF">IC229_20065</name>
</gene>
<dbReference type="AlphaFoldDB" id="A0A926XY13"/>
<evidence type="ECO:0000259" key="2">
    <source>
        <dbReference type="Pfam" id="PF06580"/>
    </source>
</evidence>
<organism evidence="4 5">
    <name type="scientific">Spirosoma profusum</name>
    <dbReference type="NCBI Taxonomy" id="2771354"/>
    <lineage>
        <taxon>Bacteria</taxon>
        <taxon>Pseudomonadati</taxon>
        <taxon>Bacteroidota</taxon>
        <taxon>Cytophagia</taxon>
        <taxon>Cytophagales</taxon>
        <taxon>Cytophagaceae</taxon>
        <taxon>Spirosoma</taxon>
    </lineage>
</organism>
<dbReference type="GO" id="GO:0016020">
    <property type="term" value="C:membrane"/>
    <property type="evidence" value="ECO:0007669"/>
    <property type="project" value="InterPro"/>
</dbReference>
<proteinExistence type="predicted"/>
<evidence type="ECO:0000256" key="1">
    <source>
        <dbReference type="SAM" id="Phobius"/>
    </source>
</evidence>